<keyword evidence="2" id="KW-1185">Reference proteome</keyword>
<gene>
    <name evidence="1" type="ORF">FNA67_14540</name>
</gene>
<name>A0A5B9DRC5_9HYPH</name>
<accession>A0A5B9DRC5</accession>
<organism evidence="1 2">
    <name type="scientific">Paradevosia tibetensis</name>
    <dbReference type="NCBI Taxonomy" id="1447062"/>
    <lineage>
        <taxon>Bacteria</taxon>
        <taxon>Pseudomonadati</taxon>
        <taxon>Pseudomonadota</taxon>
        <taxon>Alphaproteobacteria</taxon>
        <taxon>Hyphomicrobiales</taxon>
        <taxon>Devosiaceae</taxon>
        <taxon>Paradevosia</taxon>
    </lineage>
</organism>
<dbReference type="OrthoDB" id="343256at2"/>
<dbReference type="KEGG" id="yti:FNA67_14540"/>
<dbReference type="AlphaFoldDB" id="A0A5B9DRC5"/>
<dbReference type="EMBL" id="CP041690">
    <property type="protein sequence ID" value="QEE21329.1"/>
    <property type="molecule type" value="Genomic_DNA"/>
</dbReference>
<evidence type="ECO:0000313" key="2">
    <source>
        <dbReference type="Proteomes" id="UP000321062"/>
    </source>
</evidence>
<proteinExistence type="predicted"/>
<dbReference type="Proteomes" id="UP000321062">
    <property type="component" value="Chromosome"/>
</dbReference>
<evidence type="ECO:0000313" key="1">
    <source>
        <dbReference type="EMBL" id="QEE21329.1"/>
    </source>
</evidence>
<reference evidence="1 2" key="1">
    <citation type="journal article" date="2015" name="Int. J. Syst. Evol. Microbiol.">
        <title>Youhaiella tibetensis gen. nov., sp. nov., isolated from subsurface sediment.</title>
        <authorList>
            <person name="Wang Y.X."/>
            <person name="Huang F.Q."/>
            <person name="Nogi Y."/>
            <person name="Pang S.J."/>
            <person name="Wang P.K."/>
            <person name="Lv J."/>
        </authorList>
    </citation>
    <scope>NUCLEOTIDE SEQUENCE [LARGE SCALE GENOMIC DNA]</scope>
    <source>
        <strain evidence="2">fig4</strain>
    </source>
</reference>
<dbReference type="RefSeq" id="WP_147656527.1">
    <property type="nucleotide sequence ID" value="NZ_BMFM01000001.1"/>
</dbReference>
<sequence>MTFDLTRTTPSGTIVSALRSVGAVAAGFLAIAALSTVADIAAHNAGLFPADGSPSYDNAAFLVAFGYRTAFGVLAGYIVARLAPHHPTGHALALGVIGLVLGALGAVSMWGMGPAWYAIAVALVAPPATWLGARLQTSRH</sequence>
<protein>
    <submittedName>
        <fullName evidence="1">Uncharacterized protein</fullName>
    </submittedName>
</protein>